<evidence type="ECO:0000259" key="2">
    <source>
        <dbReference type="Pfam" id="PF13362"/>
    </source>
</evidence>
<dbReference type="InterPro" id="IPR025048">
    <property type="entry name" value="DUF3987"/>
</dbReference>
<evidence type="ECO:0000256" key="1">
    <source>
        <dbReference type="SAM" id="MobiDB-lite"/>
    </source>
</evidence>
<organism evidence="3 4">
    <name type="scientific">Streptomyces flavotricini</name>
    <dbReference type="NCBI Taxonomy" id="66888"/>
    <lineage>
        <taxon>Bacteria</taxon>
        <taxon>Bacillati</taxon>
        <taxon>Actinomycetota</taxon>
        <taxon>Actinomycetes</taxon>
        <taxon>Kitasatosporales</taxon>
        <taxon>Streptomycetaceae</taxon>
        <taxon>Streptomyces</taxon>
    </lineage>
</organism>
<dbReference type="Pfam" id="PF13148">
    <property type="entry name" value="DUF3987"/>
    <property type="match status" value="1"/>
</dbReference>
<dbReference type="SUPFAM" id="SSF56731">
    <property type="entry name" value="DNA primase core"/>
    <property type="match status" value="1"/>
</dbReference>
<feature type="region of interest" description="Disordered" evidence="1">
    <location>
        <begin position="232"/>
        <end position="260"/>
    </location>
</feature>
<sequence>MNAHGSKGRGNAWQCVAHEDRSPSLAVTNGAKGVVLNCHAGCAPQDVVAALGLTMADLFDEPLQKRERPQVVAEYPYTDEQGEVLYVVRRIEPGYNGERKTFRQFKPDGTPGVAGIRRVLYRLPEVLAAAATGGPVFVVEGEKDADNLRATGATATCNVGGAGKWSDEYTRALAGVSEAIVIRDRDEPGAKHAAAVAASLQAAGIPFRVLEPARGKDVSDHLAAGLGYEELLTPDSHPTNPTMTVPPQGSGPDSSSGISGTQILDGGWDEPVSLAAAPVPPFPVASLGSLGEFVTAAAESLQVPVDLVAFAALATISTATGGRRRVQVKSDWQESTALYLAALADSSEKKTPALNAAANPLREIEEELMEAARPDVEATAQEIRITTARMTKAEQSAANSDSEKRLSAEADAEAARVKLLELGDAPELPRLLVRDITLEALAKRMYEQGGRIGSLASEGGLFKVAAGLYGNNGKANTDLLLEAYTGGPYTIDRTGRASARMAHTFLALGLIVQPGIISGLEKQNPEFRQSGLLGRFLYAKPAPTEEDTFDSPPIPSHVTTTYDHRIRDLIKQVWASPDVLTIELSAPARTAFGEFYNAFAKRRKPGGDLHDLADWAGKLRGQLIRVAACLTLYEDPGAREISHQRITDVLAMAPYFIAHARAVFDLMGKNREGAVKPLRDVVAWLKGRSSPGDSFSARDAWQALKGREWATEMDVMNDVLLQLEEYGWLALIPPPETGRRGRKPSPRFDVHPYIATPKEDAR</sequence>
<proteinExistence type="predicted"/>
<dbReference type="CDD" id="cd01029">
    <property type="entry name" value="TOPRIM_primases"/>
    <property type="match status" value="1"/>
</dbReference>
<name>A0ABS8EEF9_9ACTN</name>
<dbReference type="Proteomes" id="UP001520654">
    <property type="component" value="Unassembled WGS sequence"/>
</dbReference>
<feature type="compositionally biased region" description="Low complexity" evidence="1">
    <location>
        <begin position="246"/>
        <end position="260"/>
    </location>
</feature>
<comment type="caution">
    <text evidence="3">The sequence shown here is derived from an EMBL/GenBank/DDBJ whole genome shotgun (WGS) entry which is preliminary data.</text>
</comment>
<protein>
    <submittedName>
        <fullName evidence="3">DUF3987 domain-containing protein</fullName>
    </submittedName>
</protein>
<accession>A0ABS8EEF9</accession>
<reference evidence="3 4" key="1">
    <citation type="submission" date="2021-08" db="EMBL/GenBank/DDBJ databases">
        <title>Genomic Architecture of Streptomyces flavotricini NGL1 and Streptomyces erythrochromogenes HMS4 With Differential Plant Beneficial attributes and laccase production capabilities.</title>
        <authorList>
            <person name="Salwan R."/>
            <person name="Kaur R."/>
            <person name="Sharma V."/>
        </authorList>
    </citation>
    <scope>NUCLEOTIDE SEQUENCE [LARGE SCALE GENOMIC DNA]</scope>
    <source>
        <strain evidence="3 4">NGL1</strain>
    </source>
</reference>
<evidence type="ECO:0000313" key="3">
    <source>
        <dbReference type="EMBL" id="MCC0099438.1"/>
    </source>
</evidence>
<gene>
    <name evidence="3" type="ORF">K7B10_32620</name>
</gene>
<feature type="domain" description="Toprim" evidence="2">
    <location>
        <begin position="137"/>
        <end position="223"/>
    </location>
</feature>
<dbReference type="Gene3D" id="3.40.1360.10">
    <property type="match status" value="1"/>
</dbReference>
<dbReference type="InterPro" id="IPR034154">
    <property type="entry name" value="TOPRIM_DnaG/twinkle"/>
</dbReference>
<feature type="compositionally biased region" description="Polar residues" evidence="1">
    <location>
        <begin position="236"/>
        <end position="245"/>
    </location>
</feature>
<keyword evidence="4" id="KW-1185">Reference proteome</keyword>
<evidence type="ECO:0000313" key="4">
    <source>
        <dbReference type="Proteomes" id="UP001520654"/>
    </source>
</evidence>
<feature type="region of interest" description="Disordered" evidence="1">
    <location>
        <begin position="736"/>
        <end position="762"/>
    </location>
</feature>
<dbReference type="InterPro" id="IPR006171">
    <property type="entry name" value="TOPRIM_dom"/>
</dbReference>
<dbReference type="Pfam" id="PF13362">
    <property type="entry name" value="Toprim_3"/>
    <property type="match status" value="1"/>
</dbReference>
<dbReference type="EMBL" id="JAINUL010000001">
    <property type="protein sequence ID" value="MCC0099438.1"/>
    <property type="molecule type" value="Genomic_DNA"/>
</dbReference>